<feature type="signal peptide" evidence="2">
    <location>
        <begin position="1"/>
        <end position="33"/>
    </location>
</feature>
<dbReference type="InterPro" id="IPR036412">
    <property type="entry name" value="HAD-like_sf"/>
</dbReference>
<dbReference type="InterPro" id="IPR005519">
    <property type="entry name" value="Acid_phosphat_B-like"/>
</dbReference>
<evidence type="ECO:0000313" key="3">
    <source>
        <dbReference type="EMBL" id="SIS58835.1"/>
    </source>
</evidence>
<dbReference type="SFLD" id="SFLDG01125">
    <property type="entry name" value="C1.1:_Acid_Phosphatase_Like"/>
    <property type="match status" value="1"/>
</dbReference>
<protein>
    <submittedName>
        <fullName evidence="3">5'-nucleotidase, lipoprotein e(P4) family</fullName>
    </submittedName>
</protein>
<dbReference type="SUPFAM" id="SSF56784">
    <property type="entry name" value="HAD-like"/>
    <property type="match status" value="1"/>
</dbReference>
<dbReference type="CDD" id="cd07534">
    <property type="entry name" value="HAD_CAP"/>
    <property type="match status" value="1"/>
</dbReference>
<dbReference type="Gene3D" id="3.40.50.1000">
    <property type="entry name" value="HAD superfamily/HAD-like"/>
    <property type="match status" value="1"/>
</dbReference>
<dbReference type="GO" id="GO:0009279">
    <property type="term" value="C:cell outer membrane"/>
    <property type="evidence" value="ECO:0007669"/>
    <property type="project" value="InterPro"/>
</dbReference>
<feature type="chain" id="PRO_5041222275" evidence="2">
    <location>
        <begin position="34"/>
        <end position="266"/>
    </location>
</feature>
<gene>
    <name evidence="3" type="ORF">SAMN05421772_101663</name>
</gene>
<accession>A0AA45W1P8</accession>
<reference evidence="3 4" key="1">
    <citation type="submission" date="2017-01" db="EMBL/GenBank/DDBJ databases">
        <authorList>
            <person name="Varghese N."/>
            <person name="Submissions S."/>
        </authorList>
    </citation>
    <scope>NUCLEOTIDE SEQUENCE [LARGE SCALE GENOMIC DNA]</scope>
    <source>
        <strain evidence="3 4">DSM 18447</strain>
    </source>
</reference>
<comment type="caution">
    <text evidence="3">The sequence shown here is derived from an EMBL/GenBank/DDBJ whole genome shotgun (WGS) entry which is preliminary data.</text>
</comment>
<dbReference type="InterPro" id="IPR006423">
    <property type="entry name" value="Lipo_e_P4"/>
</dbReference>
<sequence>MKQLGVFNMTIRSIRTPALTCLGLFLLAPAALAQEGEANDCPVAEFTMGLRFQQQSAEIRALQRQAYNIATEKLDAAVADAEDPSKLAVVTDLDETVIDNTPLLARDLENCHTYDAWDTWLPWERDGNPTLIPGAKAFLDHADSLGVAIRYISDRADEQKEHTIVSLTELELPQVSPETVLLLGPPKVERREIVSEDHQIVLLLGDTLHDFDNGFRKTPLEDQKALVDENAGKWGSEWIAFPNAAYGSWSEAPLTGWDAETVIEEW</sequence>
<dbReference type="InterPro" id="IPR023214">
    <property type="entry name" value="HAD_sf"/>
</dbReference>
<evidence type="ECO:0000256" key="1">
    <source>
        <dbReference type="ARBA" id="ARBA00022729"/>
    </source>
</evidence>
<dbReference type="Pfam" id="PF03767">
    <property type="entry name" value="Acid_phosphat_B"/>
    <property type="match status" value="1"/>
</dbReference>
<name>A0AA45W1P8_9RHOB</name>
<dbReference type="AlphaFoldDB" id="A0AA45W1P8"/>
<evidence type="ECO:0000256" key="2">
    <source>
        <dbReference type="SAM" id="SignalP"/>
    </source>
</evidence>
<dbReference type="SFLD" id="SFLDS00003">
    <property type="entry name" value="Haloacid_Dehalogenase"/>
    <property type="match status" value="1"/>
</dbReference>
<organism evidence="3 4">
    <name type="scientific">Paracoccus saliphilus</name>
    <dbReference type="NCBI Taxonomy" id="405559"/>
    <lineage>
        <taxon>Bacteria</taxon>
        <taxon>Pseudomonadati</taxon>
        <taxon>Pseudomonadota</taxon>
        <taxon>Alphaproteobacteria</taxon>
        <taxon>Rhodobacterales</taxon>
        <taxon>Paracoccaceae</taxon>
        <taxon>Paracoccus</taxon>
    </lineage>
</organism>
<dbReference type="EMBL" id="FTOU01000001">
    <property type="protein sequence ID" value="SIS58835.1"/>
    <property type="molecule type" value="Genomic_DNA"/>
</dbReference>
<dbReference type="Proteomes" id="UP000186216">
    <property type="component" value="Unassembled WGS sequence"/>
</dbReference>
<keyword evidence="1 2" id="KW-0732">Signal</keyword>
<proteinExistence type="predicted"/>
<keyword evidence="3" id="KW-0449">Lipoprotein</keyword>
<evidence type="ECO:0000313" key="4">
    <source>
        <dbReference type="Proteomes" id="UP000186216"/>
    </source>
</evidence>